<name>A1ZVQ1_MICM2</name>
<keyword evidence="2" id="KW-1185">Reference proteome</keyword>
<proteinExistence type="predicted"/>
<dbReference type="Proteomes" id="UP000004095">
    <property type="component" value="Unassembled WGS sequence"/>
</dbReference>
<accession>A1ZVQ1</accession>
<dbReference type="AlphaFoldDB" id="A1ZVQ1"/>
<dbReference type="eggNOG" id="ENOG502Z8CM">
    <property type="taxonomic scope" value="Bacteria"/>
</dbReference>
<gene>
    <name evidence="1" type="ORF">M23134_00692</name>
</gene>
<sequence>MGFQSDLVSFLTLTKMKKTIENIAYKWLTKPTGDPFVDVGGVVMDYFARLHPGKDVLGLIESMTDIYVNNWSGKLNAFFLNSTITQPAFKGQKKIDETLKYFKELIQDKRAFQEGYCRITGRKTKLFYAGRDNHILSGSGTFINFHSAFESGLTLSKEVLIRIFFVPFGLLQVSDKIALIQSNDLEVSKYFVLKNCQENIQGIATGASEGVLKSSLKNPASALFGFIDDCVSDLKTVVDDRSKLKDIAFNIYHFTNFGASPEVQLYHLHSTAFRFYLTCLNPRYRDDWQGFVSAHYHNSKFKNIKFNRTSAVWEDKTKVAKYGEYKNWSNSIYNKLLLNQPILAEILNWSKKYPFNFKIVEIYQTHIRNMDKHTLNKIKELADFVIRQKEEDKIKRTITRLRGCKSTHEVRQVLLKWVGQHYQNGEQTPLITLEEYTQYLFPEGINWREIRDLLLIGIYQKLHEHQMQIALESSEGDKEEETETINQ</sequence>
<comment type="caution">
    <text evidence="1">The sequence shown here is derived from an EMBL/GenBank/DDBJ whole genome shotgun (WGS) entry which is preliminary data.</text>
</comment>
<evidence type="ECO:0000313" key="2">
    <source>
        <dbReference type="Proteomes" id="UP000004095"/>
    </source>
</evidence>
<dbReference type="EMBL" id="AAWS01000046">
    <property type="protein sequence ID" value="EAY25594.1"/>
    <property type="molecule type" value="Genomic_DNA"/>
</dbReference>
<evidence type="ECO:0000313" key="1">
    <source>
        <dbReference type="EMBL" id="EAY25594.1"/>
    </source>
</evidence>
<protein>
    <submittedName>
        <fullName evidence="1">Crispr-associated cxxc_cxxc protein Cst1</fullName>
    </submittedName>
</protein>
<reference evidence="1 2" key="1">
    <citation type="submission" date="2007-01" db="EMBL/GenBank/DDBJ databases">
        <authorList>
            <person name="Haygood M."/>
            <person name="Podell S."/>
            <person name="Anderson C."/>
            <person name="Hopkinson B."/>
            <person name="Roe K."/>
            <person name="Barbeau K."/>
            <person name="Gaasterland T."/>
            <person name="Ferriera S."/>
            <person name="Johnson J."/>
            <person name="Kravitz S."/>
            <person name="Beeson K."/>
            <person name="Sutton G."/>
            <person name="Rogers Y.-H."/>
            <person name="Friedman R."/>
            <person name="Frazier M."/>
            <person name="Venter J.C."/>
        </authorList>
    </citation>
    <scope>NUCLEOTIDE SEQUENCE [LARGE SCALE GENOMIC DNA]</scope>
    <source>
        <strain evidence="1 2">ATCC 23134</strain>
    </source>
</reference>
<organism evidence="1 2">
    <name type="scientific">Microscilla marina ATCC 23134</name>
    <dbReference type="NCBI Taxonomy" id="313606"/>
    <lineage>
        <taxon>Bacteria</taxon>
        <taxon>Pseudomonadati</taxon>
        <taxon>Bacteroidota</taxon>
        <taxon>Cytophagia</taxon>
        <taxon>Cytophagales</taxon>
        <taxon>Microscillaceae</taxon>
        <taxon>Microscilla</taxon>
    </lineage>
</organism>